<keyword evidence="4" id="KW-1185">Reference proteome</keyword>
<protein>
    <recommendedName>
        <fullName evidence="5">Fructosamine kinase</fullName>
    </recommendedName>
</protein>
<proteinExistence type="inferred from homology"/>
<comment type="similarity">
    <text evidence="1 2">Belongs to the fructosamine kinase family.</text>
</comment>
<sequence length="294" mass="32598">MSLWTDIADDISAATGEPFHCREQQAGGGGCINTTSTVRDGERSYFVKLNRAELADMFEAEAAGLNEIAASESIRVPAVICSGVSGEQSYLVLEQLSLGQGNTTSHEQLGHDLAEMHRGYAEHYGWHRDNTIGSTPQRNTPSKDWVNFWREQRLRFQLRLAAGNGHGGRLQQLGDQLLPNMEAFFAGHIPSAALLHGDLWSGNYAFLADGTPVIFDPAVYYGDRETDLAMTELFGGFNARFYQAYEEAYPLESGYELRKKLYNLYHVLNHLNLFGGGYLSQAEALMGQLLAEIH</sequence>
<evidence type="ECO:0000313" key="3">
    <source>
        <dbReference type="EMBL" id="ALP54180.1"/>
    </source>
</evidence>
<dbReference type="Gene3D" id="3.90.1200.10">
    <property type="match status" value="1"/>
</dbReference>
<evidence type="ECO:0000313" key="4">
    <source>
        <dbReference type="Proteomes" id="UP000055136"/>
    </source>
</evidence>
<dbReference type="InterPro" id="IPR016477">
    <property type="entry name" value="Fructo-/Ketosamine-3-kinase"/>
</dbReference>
<dbReference type="EMBL" id="CP013099">
    <property type="protein sequence ID" value="ALP54180.1"/>
    <property type="molecule type" value="Genomic_DNA"/>
</dbReference>
<dbReference type="STRING" id="1748243.Tel_14110"/>
<dbReference type="Proteomes" id="UP000055136">
    <property type="component" value="Chromosome"/>
</dbReference>
<dbReference type="AlphaFoldDB" id="A0A0S2TGE2"/>
<dbReference type="GO" id="GO:0016301">
    <property type="term" value="F:kinase activity"/>
    <property type="evidence" value="ECO:0007669"/>
    <property type="project" value="UniProtKB-UniRule"/>
</dbReference>
<name>A0A0S2TGE2_9GAMM</name>
<gene>
    <name evidence="3" type="ORF">Tel_14110</name>
</gene>
<evidence type="ECO:0008006" key="5">
    <source>
        <dbReference type="Google" id="ProtNLM"/>
    </source>
</evidence>
<dbReference type="SUPFAM" id="SSF56112">
    <property type="entry name" value="Protein kinase-like (PK-like)"/>
    <property type="match status" value="1"/>
</dbReference>
<evidence type="ECO:0000256" key="2">
    <source>
        <dbReference type="PIRNR" id="PIRNR006221"/>
    </source>
</evidence>
<reference evidence="3" key="1">
    <citation type="submission" date="2015-10" db="EMBL/GenBank/DDBJ databases">
        <title>Description of Candidatus Tenderia electrophaga gen. nov, sp. nov., an Uncultivated Electroautotroph from a Biocathode Enrichment.</title>
        <authorList>
            <person name="Eddie B.J."/>
            <person name="Malanoski A.P."/>
            <person name="Wang Z."/>
            <person name="Hall R.J."/>
            <person name="Oh S.D."/>
            <person name="Heiner C."/>
            <person name="Lin B."/>
            <person name="Strycharz-Glaven S.M."/>
        </authorList>
    </citation>
    <scope>NUCLEOTIDE SEQUENCE [LARGE SCALE GENOMIC DNA]</scope>
    <source>
        <strain evidence="3">NRL1</strain>
    </source>
</reference>
<accession>A0A0S2TGE2</accession>
<dbReference type="PIRSF" id="PIRSF006221">
    <property type="entry name" value="Ketosamine-3-kinase"/>
    <property type="match status" value="1"/>
</dbReference>
<evidence type="ECO:0000256" key="1">
    <source>
        <dbReference type="ARBA" id="ARBA00009460"/>
    </source>
</evidence>
<dbReference type="InterPro" id="IPR011009">
    <property type="entry name" value="Kinase-like_dom_sf"/>
</dbReference>
<keyword evidence="2" id="KW-0418">Kinase</keyword>
<dbReference type="Gene3D" id="3.30.200.20">
    <property type="entry name" value="Phosphorylase Kinase, domain 1"/>
    <property type="match status" value="1"/>
</dbReference>
<dbReference type="KEGG" id="tee:Tel_14110"/>
<dbReference type="PANTHER" id="PTHR12149">
    <property type="entry name" value="FRUCTOSAMINE 3 KINASE-RELATED PROTEIN"/>
    <property type="match status" value="1"/>
</dbReference>
<dbReference type="Pfam" id="PF03881">
    <property type="entry name" value="Fructosamin_kin"/>
    <property type="match status" value="1"/>
</dbReference>
<dbReference type="PANTHER" id="PTHR12149:SF8">
    <property type="entry name" value="PROTEIN-RIBULOSAMINE 3-KINASE"/>
    <property type="match status" value="1"/>
</dbReference>
<organism evidence="3 4">
    <name type="scientific">Candidatus Tenderia electrophaga</name>
    <dbReference type="NCBI Taxonomy" id="1748243"/>
    <lineage>
        <taxon>Bacteria</taxon>
        <taxon>Pseudomonadati</taxon>
        <taxon>Pseudomonadota</taxon>
        <taxon>Gammaproteobacteria</taxon>
        <taxon>Candidatus Tenderiales</taxon>
        <taxon>Candidatus Tenderiaceae</taxon>
        <taxon>Candidatus Tenderia</taxon>
    </lineage>
</organism>
<keyword evidence="2" id="KW-0808">Transferase</keyword>